<dbReference type="InterPro" id="IPR027417">
    <property type="entry name" value="P-loop_NTPase"/>
</dbReference>
<dbReference type="Pfam" id="PF13671">
    <property type="entry name" value="AAA_33"/>
    <property type="match status" value="1"/>
</dbReference>
<reference evidence="1 2" key="1">
    <citation type="submission" date="2018-09" db="EMBL/GenBank/DDBJ databases">
        <authorList>
            <person name="Wang Z."/>
        </authorList>
    </citation>
    <scope>NUCLEOTIDE SEQUENCE [LARGE SCALE GENOMIC DNA]</scope>
    <source>
        <strain evidence="1 2">ALS 81</strain>
    </source>
</reference>
<sequence length="147" mass="16898">MRLTIIRGLPGSGKSTLAKQMCTDDQQLVHLEADQYFVNDKQEYHFDADHLTNAHAWCQNKCEQALQQSTSVVVSNTFVCLWEMLPYINIAKKYQAHLKVIECHDDFGSIHNVPDTTIEQMKKKWQKLTNIDPNDLSMYSVLGNPNE</sequence>
<dbReference type="InterPro" id="IPR026302">
    <property type="entry name" value="NEDD4-bd_p2"/>
</dbReference>
<dbReference type="SUPFAM" id="SSF52540">
    <property type="entry name" value="P-loop containing nucleoside triphosphate hydrolases"/>
    <property type="match status" value="1"/>
</dbReference>
<dbReference type="Proteomes" id="UP000286482">
    <property type="component" value="Unassembled WGS sequence"/>
</dbReference>
<keyword evidence="1" id="KW-0547">Nucleotide-binding</keyword>
<accession>A0A420EH76</accession>
<gene>
    <name evidence="1" type="ORF">DBZ36_06080</name>
</gene>
<evidence type="ECO:0000313" key="1">
    <source>
        <dbReference type="EMBL" id="RKF20017.1"/>
    </source>
</evidence>
<keyword evidence="1" id="KW-0067">ATP-binding</keyword>
<dbReference type="AlphaFoldDB" id="A0A420EH76"/>
<proteinExistence type="predicted"/>
<protein>
    <submittedName>
        <fullName evidence="1">ATP-binding protein</fullName>
    </submittedName>
</protein>
<dbReference type="GO" id="GO:0005524">
    <property type="term" value="F:ATP binding"/>
    <property type="evidence" value="ECO:0007669"/>
    <property type="project" value="UniProtKB-KW"/>
</dbReference>
<dbReference type="PANTHER" id="PTHR13308">
    <property type="entry name" value="NEDD4-BINDING PROTEIN 2-LIKE 1"/>
    <property type="match status" value="1"/>
</dbReference>
<keyword evidence="2" id="KW-1185">Reference proteome</keyword>
<dbReference type="Gene3D" id="3.40.50.300">
    <property type="entry name" value="P-loop containing nucleotide triphosphate hydrolases"/>
    <property type="match status" value="1"/>
</dbReference>
<organism evidence="1 2">
    <name type="scientific">Alginatibacterium sediminis</name>
    <dbReference type="NCBI Taxonomy" id="2164068"/>
    <lineage>
        <taxon>Bacteria</taxon>
        <taxon>Pseudomonadati</taxon>
        <taxon>Pseudomonadota</taxon>
        <taxon>Gammaproteobacteria</taxon>
        <taxon>Alteromonadales</taxon>
        <taxon>Alteromonadaceae</taxon>
        <taxon>Alginatibacterium</taxon>
    </lineage>
</organism>
<dbReference type="EMBL" id="RAQO01000004">
    <property type="protein sequence ID" value="RKF20017.1"/>
    <property type="molecule type" value="Genomic_DNA"/>
</dbReference>
<name>A0A420EH76_9ALTE</name>
<dbReference type="PANTHER" id="PTHR13308:SF40">
    <property type="entry name" value="NEDD4-BINDING PROTEIN 2-LIKE 1"/>
    <property type="match status" value="1"/>
</dbReference>
<comment type="caution">
    <text evidence="1">The sequence shown here is derived from an EMBL/GenBank/DDBJ whole genome shotgun (WGS) entry which is preliminary data.</text>
</comment>
<dbReference type="RefSeq" id="WP_120354021.1">
    <property type="nucleotide sequence ID" value="NZ_RAQO01000004.1"/>
</dbReference>
<dbReference type="OrthoDB" id="6182772at2"/>
<evidence type="ECO:0000313" key="2">
    <source>
        <dbReference type="Proteomes" id="UP000286482"/>
    </source>
</evidence>